<dbReference type="InterPro" id="IPR001610">
    <property type="entry name" value="PAC"/>
</dbReference>
<feature type="domain" description="Response regulatory" evidence="12">
    <location>
        <begin position="750"/>
        <end position="866"/>
    </location>
</feature>
<proteinExistence type="predicted"/>
<dbReference type="SMART" id="SM00388">
    <property type="entry name" value="HisKA"/>
    <property type="match status" value="1"/>
</dbReference>
<dbReference type="InterPro" id="IPR003661">
    <property type="entry name" value="HisK_dim/P_dom"/>
</dbReference>
<keyword evidence="9" id="KW-0175">Coiled coil</keyword>
<dbReference type="InterPro" id="IPR006189">
    <property type="entry name" value="CHASE_dom"/>
</dbReference>
<dbReference type="Pfam" id="PF02518">
    <property type="entry name" value="HATPase_c"/>
    <property type="match status" value="1"/>
</dbReference>
<evidence type="ECO:0000256" key="2">
    <source>
        <dbReference type="ARBA" id="ARBA00004370"/>
    </source>
</evidence>
<dbReference type="InterPro" id="IPR036097">
    <property type="entry name" value="HisK_dim/P_sf"/>
</dbReference>
<evidence type="ECO:0000256" key="10">
    <source>
        <dbReference type="SAM" id="Phobius"/>
    </source>
</evidence>
<feature type="domain" description="CHASE" evidence="15">
    <location>
        <begin position="71"/>
        <end position="298"/>
    </location>
</feature>
<dbReference type="Gene3D" id="1.10.287.130">
    <property type="match status" value="1"/>
</dbReference>
<gene>
    <name evidence="16" type="ORF">LPC04_26395</name>
</gene>
<dbReference type="CDD" id="cd00130">
    <property type="entry name" value="PAS"/>
    <property type="match status" value="1"/>
</dbReference>
<evidence type="ECO:0000259" key="14">
    <source>
        <dbReference type="PROSITE" id="PS50113"/>
    </source>
</evidence>
<comment type="subcellular location">
    <subcellularLocation>
        <location evidence="2">Membrane</location>
    </subcellularLocation>
</comment>
<dbReference type="SMART" id="SM00086">
    <property type="entry name" value="PAC"/>
    <property type="match status" value="1"/>
</dbReference>
<keyword evidence="5 10" id="KW-0812">Transmembrane</keyword>
<evidence type="ECO:0000256" key="6">
    <source>
        <dbReference type="ARBA" id="ARBA00022989"/>
    </source>
</evidence>
<dbReference type="InterPro" id="IPR000700">
    <property type="entry name" value="PAS-assoc_C"/>
</dbReference>
<dbReference type="Pfam" id="PF13426">
    <property type="entry name" value="PAS_9"/>
    <property type="match status" value="1"/>
</dbReference>
<dbReference type="Gene3D" id="3.30.450.350">
    <property type="entry name" value="CHASE domain"/>
    <property type="match status" value="1"/>
</dbReference>
<dbReference type="SUPFAM" id="SSF55785">
    <property type="entry name" value="PYP-like sensor domain (PAS domain)"/>
    <property type="match status" value="1"/>
</dbReference>
<feature type="coiled-coil region" evidence="9">
    <location>
        <begin position="339"/>
        <end position="366"/>
    </location>
</feature>
<dbReference type="InterPro" id="IPR004358">
    <property type="entry name" value="Sig_transdc_His_kin-like_C"/>
</dbReference>
<dbReference type="InterPro" id="IPR000014">
    <property type="entry name" value="PAS"/>
</dbReference>
<dbReference type="SMART" id="SM00387">
    <property type="entry name" value="HATPase_c"/>
    <property type="match status" value="1"/>
</dbReference>
<dbReference type="SMART" id="SM00448">
    <property type="entry name" value="REC"/>
    <property type="match status" value="1"/>
</dbReference>
<dbReference type="PROSITE" id="PS50109">
    <property type="entry name" value="HIS_KIN"/>
    <property type="match status" value="1"/>
</dbReference>
<keyword evidence="4 8" id="KW-0597">Phosphoprotein</keyword>
<dbReference type="Pfam" id="PF00512">
    <property type="entry name" value="HisKA"/>
    <property type="match status" value="1"/>
</dbReference>
<dbReference type="InterPro" id="IPR036890">
    <property type="entry name" value="HATPase_C_sf"/>
</dbReference>
<dbReference type="GO" id="GO:0016020">
    <property type="term" value="C:membrane"/>
    <property type="evidence" value="ECO:0007669"/>
    <property type="project" value="UniProtKB-SubCell"/>
</dbReference>
<name>A0A9X1YQH0_9BURK</name>
<evidence type="ECO:0000259" key="12">
    <source>
        <dbReference type="PROSITE" id="PS50110"/>
    </source>
</evidence>
<feature type="domain" description="Histidine kinase" evidence="11">
    <location>
        <begin position="499"/>
        <end position="728"/>
    </location>
</feature>
<protein>
    <recommendedName>
        <fullName evidence="3">histidine kinase</fullName>
        <ecNumber evidence="3">2.7.13.3</ecNumber>
    </recommendedName>
</protein>
<evidence type="ECO:0000313" key="17">
    <source>
        <dbReference type="Proteomes" id="UP001139353"/>
    </source>
</evidence>
<dbReference type="Pfam" id="PF03924">
    <property type="entry name" value="CHASE"/>
    <property type="match status" value="1"/>
</dbReference>
<dbReference type="EMBL" id="JAJLJH010000013">
    <property type="protein sequence ID" value="MCK9689263.1"/>
    <property type="molecule type" value="Genomic_DNA"/>
</dbReference>
<dbReference type="SUPFAM" id="SSF55874">
    <property type="entry name" value="ATPase domain of HSP90 chaperone/DNA topoisomerase II/histidine kinase"/>
    <property type="match status" value="1"/>
</dbReference>
<dbReference type="CDD" id="cd00082">
    <property type="entry name" value="HisKA"/>
    <property type="match status" value="1"/>
</dbReference>
<evidence type="ECO:0000256" key="1">
    <source>
        <dbReference type="ARBA" id="ARBA00000085"/>
    </source>
</evidence>
<organism evidence="16 17">
    <name type="scientific">Scleromatobacter humisilvae</name>
    <dbReference type="NCBI Taxonomy" id="2897159"/>
    <lineage>
        <taxon>Bacteria</taxon>
        <taxon>Pseudomonadati</taxon>
        <taxon>Pseudomonadota</taxon>
        <taxon>Betaproteobacteria</taxon>
        <taxon>Burkholderiales</taxon>
        <taxon>Sphaerotilaceae</taxon>
        <taxon>Scleromatobacter</taxon>
    </lineage>
</organism>
<dbReference type="SMART" id="SM01079">
    <property type="entry name" value="CHASE"/>
    <property type="match status" value="1"/>
</dbReference>
<dbReference type="PROSITE" id="PS50112">
    <property type="entry name" value="PAS"/>
    <property type="match status" value="1"/>
</dbReference>
<dbReference type="InterPro" id="IPR005467">
    <property type="entry name" value="His_kinase_dom"/>
</dbReference>
<dbReference type="Gene3D" id="3.30.565.10">
    <property type="entry name" value="Histidine kinase-like ATPase, C-terminal domain"/>
    <property type="match status" value="1"/>
</dbReference>
<sequence>MRRALPHLIALFVGASTLAFTIGLCVHERDNEQARLRAVFDANARQAAGRIEQRISNYEQMLRGVQGLLSADQGIDRMAFEAYVDTVMAGPDAAGLQSVAFSRLVMPGELADHVGHERMTGHSDYNVRPEGARDLYAPIVLVAPDSVANRRVIGFDPMSNATRRAAMLQSRDSGNATLTALVQLQVDAAGDLRPGCLIYLPVYRKGASVDSVAERRDNAIGWVRGAFRVGDLMSTLYGEQSPGLVVRVHDGADTSAASLMYRSGPAAEPGQDLDEQIRHARFQAREYVTLAGHTWTVQLNSLPEFERVHERNASSVILVAGVLLSLLLGLITHQLVTGRARATAAAQAMTRELRESEERYRRIVDTASEGIWLLDAANHLVFVNPRIAQWLGLTEEAMRGRPVDDFMDAGEAERCRAALAQGDGEGNTIELRLRRLDGSPMWVSLSTRSIVDDAGRASGALGMLTDINERRHAEERRAALETQLRDAQKMEAIGTLAGGIAHDFNNILAAIIGNVAAARQDTAIGLSNDASLVQIERAAVRARSLVQQILTFSRMQAQALQTQALQPVIDESLDMLRATLPAQVELRVSRQAEPVNVRADATQIQQIVMNLCTNAWHALPAGRGRIEVGLAAEDALPDSQADAARTWPPALLDGPRAHLWIADNGCGMDEATRARVFEPFFTTKQVGHGTGLGLAVVHGIVSGHGGAIHVESAPGVGTRFDLWFPLQDAPGEAVESQHGALDAPPGSGQHVLCVDDDPAMVLMVDGLLRRAGYKVTTYEQPAAALARVQADPGAFDIVVTDFNMPEMNGMELAAAIARAAPGLPIVVTSGFISDEMRQRAAELRIGALLQKEYTLERLAGIVHAVLEQRRE</sequence>
<dbReference type="PROSITE" id="PS50113">
    <property type="entry name" value="PAC"/>
    <property type="match status" value="1"/>
</dbReference>
<dbReference type="SMART" id="SM00091">
    <property type="entry name" value="PAS"/>
    <property type="match status" value="2"/>
</dbReference>
<evidence type="ECO:0000256" key="7">
    <source>
        <dbReference type="ARBA" id="ARBA00023136"/>
    </source>
</evidence>
<dbReference type="CDD" id="cd00156">
    <property type="entry name" value="REC"/>
    <property type="match status" value="1"/>
</dbReference>
<evidence type="ECO:0000256" key="5">
    <source>
        <dbReference type="ARBA" id="ARBA00022692"/>
    </source>
</evidence>
<dbReference type="PROSITE" id="PS50839">
    <property type="entry name" value="CHASE"/>
    <property type="match status" value="1"/>
</dbReference>
<dbReference type="PANTHER" id="PTHR43065:SF42">
    <property type="entry name" value="TWO-COMPONENT SENSOR PPRA"/>
    <property type="match status" value="1"/>
</dbReference>
<dbReference type="EC" id="2.7.13.3" evidence="3"/>
<evidence type="ECO:0000256" key="3">
    <source>
        <dbReference type="ARBA" id="ARBA00012438"/>
    </source>
</evidence>
<dbReference type="NCBIfam" id="TIGR00229">
    <property type="entry name" value="sensory_box"/>
    <property type="match status" value="1"/>
</dbReference>
<dbReference type="RefSeq" id="WP_275685314.1">
    <property type="nucleotide sequence ID" value="NZ_JAJLJH010000013.1"/>
</dbReference>
<dbReference type="Pfam" id="PF00072">
    <property type="entry name" value="Response_reg"/>
    <property type="match status" value="1"/>
</dbReference>
<evidence type="ECO:0000259" key="13">
    <source>
        <dbReference type="PROSITE" id="PS50112"/>
    </source>
</evidence>
<feature type="transmembrane region" description="Helical" evidence="10">
    <location>
        <begin position="313"/>
        <end position="331"/>
    </location>
</feature>
<comment type="caution">
    <text evidence="16">The sequence shown here is derived from an EMBL/GenBank/DDBJ whole genome shotgun (WGS) entry which is preliminary data.</text>
</comment>
<dbReference type="SUPFAM" id="SSF52172">
    <property type="entry name" value="CheY-like"/>
    <property type="match status" value="1"/>
</dbReference>
<dbReference type="InterPro" id="IPR035965">
    <property type="entry name" value="PAS-like_dom_sf"/>
</dbReference>
<dbReference type="AlphaFoldDB" id="A0A9X1YQH0"/>
<dbReference type="Gene3D" id="3.40.50.2300">
    <property type="match status" value="1"/>
</dbReference>
<accession>A0A9X1YQH0</accession>
<dbReference type="InterPro" id="IPR003594">
    <property type="entry name" value="HATPase_dom"/>
</dbReference>
<keyword evidence="7 10" id="KW-0472">Membrane</keyword>
<comment type="catalytic activity">
    <reaction evidence="1">
        <text>ATP + protein L-histidine = ADP + protein N-phospho-L-histidine.</text>
        <dbReference type="EC" id="2.7.13.3"/>
    </reaction>
</comment>
<dbReference type="Proteomes" id="UP001139353">
    <property type="component" value="Unassembled WGS sequence"/>
</dbReference>
<dbReference type="PROSITE" id="PS50110">
    <property type="entry name" value="RESPONSE_REGULATORY"/>
    <property type="match status" value="1"/>
</dbReference>
<dbReference type="GO" id="GO:0000155">
    <property type="term" value="F:phosphorelay sensor kinase activity"/>
    <property type="evidence" value="ECO:0007669"/>
    <property type="project" value="InterPro"/>
</dbReference>
<keyword evidence="6 10" id="KW-1133">Transmembrane helix</keyword>
<dbReference type="Gene3D" id="3.30.450.20">
    <property type="entry name" value="PAS domain"/>
    <property type="match status" value="1"/>
</dbReference>
<dbReference type="PANTHER" id="PTHR43065">
    <property type="entry name" value="SENSOR HISTIDINE KINASE"/>
    <property type="match status" value="1"/>
</dbReference>
<reference evidence="16" key="1">
    <citation type="submission" date="2021-11" db="EMBL/GenBank/DDBJ databases">
        <title>BS-T2-15 a new species belonging to the Comamonadaceae family isolated from the soil of a French oak forest.</title>
        <authorList>
            <person name="Mieszkin S."/>
            <person name="Alain K."/>
        </authorList>
    </citation>
    <scope>NUCLEOTIDE SEQUENCE</scope>
    <source>
        <strain evidence="16">BS-T2-15</strain>
    </source>
</reference>
<keyword evidence="17" id="KW-1185">Reference proteome</keyword>
<dbReference type="InterPro" id="IPR011006">
    <property type="entry name" value="CheY-like_superfamily"/>
</dbReference>
<feature type="domain" description="PAS" evidence="13">
    <location>
        <begin position="356"/>
        <end position="401"/>
    </location>
</feature>
<evidence type="ECO:0000256" key="8">
    <source>
        <dbReference type="PROSITE-ProRule" id="PRU00169"/>
    </source>
</evidence>
<feature type="domain" description="PAC" evidence="14">
    <location>
        <begin position="427"/>
        <end position="479"/>
    </location>
</feature>
<evidence type="ECO:0000259" key="15">
    <source>
        <dbReference type="PROSITE" id="PS50839"/>
    </source>
</evidence>
<feature type="modified residue" description="4-aspartylphosphate" evidence="8">
    <location>
        <position position="801"/>
    </location>
</feature>
<dbReference type="PRINTS" id="PR00344">
    <property type="entry name" value="BCTRLSENSOR"/>
</dbReference>
<evidence type="ECO:0000256" key="4">
    <source>
        <dbReference type="ARBA" id="ARBA00022553"/>
    </source>
</evidence>
<dbReference type="InterPro" id="IPR042240">
    <property type="entry name" value="CHASE_sf"/>
</dbReference>
<evidence type="ECO:0000259" key="11">
    <source>
        <dbReference type="PROSITE" id="PS50109"/>
    </source>
</evidence>
<evidence type="ECO:0000256" key="9">
    <source>
        <dbReference type="SAM" id="Coils"/>
    </source>
</evidence>
<evidence type="ECO:0000313" key="16">
    <source>
        <dbReference type="EMBL" id="MCK9689263.1"/>
    </source>
</evidence>
<dbReference type="SUPFAM" id="SSF47384">
    <property type="entry name" value="Homodimeric domain of signal transducing histidine kinase"/>
    <property type="match status" value="1"/>
</dbReference>
<dbReference type="InterPro" id="IPR001789">
    <property type="entry name" value="Sig_transdc_resp-reg_receiver"/>
</dbReference>